<dbReference type="GO" id="GO:0042285">
    <property type="term" value="F:xylosyltransferase activity"/>
    <property type="evidence" value="ECO:0007669"/>
    <property type="project" value="TreeGrafter"/>
</dbReference>
<dbReference type="InterPro" id="IPR051292">
    <property type="entry name" value="Xyl/GlcA_transferase"/>
</dbReference>
<proteinExistence type="predicted"/>
<evidence type="ECO:0000256" key="6">
    <source>
        <dbReference type="ARBA" id="ARBA00023180"/>
    </source>
</evidence>
<evidence type="ECO:0000256" key="5">
    <source>
        <dbReference type="ARBA" id="ARBA00023136"/>
    </source>
</evidence>
<protein>
    <submittedName>
        <fullName evidence="9">Glycosyltransferase-like protein LARGE2</fullName>
    </submittedName>
</protein>
<accession>A0A1C7NFR9</accession>
<evidence type="ECO:0000313" key="10">
    <source>
        <dbReference type="Proteomes" id="UP000093000"/>
    </source>
</evidence>
<evidence type="ECO:0000313" key="9">
    <source>
        <dbReference type="EMBL" id="OBZ86194.1"/>
    </source>
</evidence>
<dbReference type="Pfam" id="PF13896">
    <property type="entry name" value="Glyco_transf_49"/>
    <property type="match status" value="1"/>
</dbReference>
<feature type="region of interest" description="Disordered" evidence="7">
    <location>
        <begin position="1"/>
        <end position="62"/>
    </location>
</feature>
<dbReference type="GO" id="GO:0035269">
    <property type="term" value="P:protein O-linked glycosylation via mannose"/>
    <property type="evidence" value="ECO:0007669"/>
    <property type="project" value="TreeGrafter"/>
</dbReference>
<dbReference type="STRING" id="101091.A0A1C7NFR9"/>
<feature type="compositionally biased region" description="Polar residues" evidence="7">
    <location>
        <begin position="32"/>
        <end position="42"/>
    </location>
</feature>
<comment type="caution">
    <text evidence="9">The sequence shown here is derived from an EMBL/GenBank/DDBJ whole genome shotgun (WGS) entry which is preliminary data.</text>
</comment>
<dbReference type="InParanoid" id="A0A1C7NFR9"/>
<keyword evidence="2 8" id="KW-0812">Transmembrane</keyword>
<evidence type="ECO:0000256" key="8">
    <source>
        <dbReference type="SAM" id="Phobius"/>
    </source>
</evidence>
<evidence type="ECO:0000256" key="1">
    <source>
        <dbReference type="ARBA" id="ARBA00004606"/>
    </source>
</evidence>
<dbReference type="AlphaFoldDB" id="A0A1C7NFR9"/>
<dbReference type="PANTHER" id="PTHR12270">
    <property type="entry name" value="GLYCOSYLTRANSFERASE-RELATED"/>
    <property type="match status" value="1"/>
</dbReference>
<dbReference type="GO" id="GO:0016020">
    <property type="term" value="C:membrane"/>
    <property type="evidence" value="ECO:0007669"/>
    <property type="project" value="UniProtKB-SubCell"/>
</dbReference>
<keyword evidence="9" id="KW-0808">Transferase</keyword>
<keyword evidence="10" id="KW-1185">Reference proteome</keyword>
<dbReference type="Proteomes" id="UP000093000">
    <property type="component" value="Unassembled WGS sequence"/>
</dbReference>
<dbReference type="EMBL" id="LUGH01000321">
    <property type="protein sequence ID" value="OBZ86194.1"/>
    <property type="molecule type" value="Genomic_DNA"/>
</dbReference>
<keyword evidence="4 8" id="KW-1133">Transmembrane helix</keyword>
<comment type="subcellular location">
    <subcellularLocation>
        <location evidence="1">Membrane</location>
        <topology evidence="1">Single-pass type II membrane protein</topology>
    </subcellularLocation>
</comment>
<evidence type="ECO:0000256" key="3">
    <source>
        <dbReference type="ARBA" id="ARBA00022968"/>
    </source>
</evidence>
<dbReference type="PANTHER" id="PTHR12270:SF25">
    <property type="entry name" value="GLYCOSYLTRANSFERASE-LIKE PROTEIN LARGE"/>
    <property type="match status" value="1"/>
</dbReference>
<name>A0A1C7NFR9_9FUNG</name>
<keyword evidence="5 8" id="KW-0472">Membrane</keyword>
<sequence length="505" mass="57756">MSDIGLPTTRPKHSRSTSITMSKKTTSHQRKPSLTVQQQTPPFESPVENPKRHNRPSAISLGSRINGTSGVSRLVNSLLLRVHTFLNPSGPLLPHSKHGNAFGGTSKPSILSNITHSRIIRFVALFYVIFCVFLSLNHTWRYLVTDKIDFSPSLSNDYPVADNKISDDWVPERTYDPAKNIQPFWKRADNVPEKDEVTLITTTTPDTWEELVRLTIYWEGPISAVVHVTDDDESSIQKIKQQYENTPELHRNVDLHLTRAPGSQLNILLPRNAERNLARLLAQTDFVMDMPSGVIPATDLRRTLESNKERIESILKGGDLLALPTFTFKSAGVTQNDVPYDKSQLIIKISEEKMVLDDKHWKENEGPTDLDRWMDADNLYPVEKYEFHYEPVVIQSKKIQPWCSERFLDSRAACIFSSYLQGNEIYILPDDFVVQMPNENHKQVSDFDSVVENRIYAKFYWEQCVHHARQLDALGLWKTARSQHIRSQCSRVIQNWGKGLIGTPE</sequence>
<dbReference type="GO" id="GO:0015020">
    <property type="term" value="F:glucuronosyltransferase activity"/>
    <property type="evidence" value="ECO:0007669"/>
    <property type="project" value="TreeGrafter"/>
</dbReference>
<reference evidence="9 10" key="1">
    <citation type="submission" date="2016-03" db="EMBL/GenBank/DDBJ databases">
        <title>Choanephora cucurbitarum.</title>
        <authorList>
            <person name="Min B."/>
            <person name="Park H."/>
            <person name="Park J.-H."/>
            <person name="Shin H.-D."/>
            <person name="Choi I.-G."/>
        </authorList>
    </citation>
    <scope>NUCLEOTIDE SEQUENCE [LARGE SCALE GENOMIC DNA]</scope>
    <source>
        <strain evidence="9 10">KUS-F28377</strain>
    </source>
</reference>
<keyword evidence="3" id="KW-0735">Signal-anchor</keyword>
<evidence type="ECO:0000256" key="4">
    <source>
        <dbReference type="ARBA" id="ARBA00022989"/>
    </source>
</evidence>
<evidence type="ECO:0000256" key="2">
    <source>
        <dbReference type="ARBA" id="ARBA00022692"/>
    </source>
</evidence>
<dbReference type="OrthoDB" id="3056235at2759"/>
<organism evidence="9 10">
    <name type="scientific">Choanephora cucurbitarum</name>
    <dbReference type="NCBI Taxonomy" id="101091"/>
    <lineage>
        <taxon>Eukaryota</taxon>
        <taxon>Fungi</taxon>
        <taxon>Fungi incertae sedis</taxon>
        <taxon>Mucoromycota</taxon>
        <taxon>Mucoromycotina</taxon>
        <taxon>Mucoromycetes</taxon>
        <taxon>Mucorales</taxon>
        <taxon>Mucorineae</taxon>
        <taxon>Choanephoraceae</taxon>
        <taxon>Choanephoroideae</taxon>
        <taxon>Choanephora</taxon>
    </lineage>
</organism>
<evidence type="ECO:0000256" key="7">
    <source>
        <dbReference type="SAM" id="MobiDB-lite"/>
    </source>
</evidence>
<gene>
    <name evidence="9" type="primary">GYLTL1B_1</name>
    <name evidence="9" type="ORF">A0J61_05763</name>
</gene>
<feature type="transmembrane region" description="Helical" evidence="8">
    <location>
        <begin position="119"/>
        <end position="140"/>
    </location>
</feature>
<keyword evidence="6" id="KW-0325">Glycoprotein</keyword>